<feature type="domain" description="Histidine kinase" evidence="6">
    <location>
        <begin position="305"/>
        <end position="492"/>
    </location>
</feature>
<dbReference type="Gene3D" id="1.20.5.1930">
    <property type="match status" value="1"/>
</dbReference>
<dbReference type="InterPro" id="IPR050482">
    <property type="entry name" value="Sensor_HK_TwoCompSys"/>
</dbReference>
<evidence type="ECO:0000256" key="1">
    <source>
        <dbReference type="ARBA" id="ARBA00022679"/>
    </source>
</evidence>
<dbReference type="SUPFAM" id="SSF55874">
    <property type="entry name" value="ATPase domain of HSP90 chaperone/DNA topoisomerase II/histidine kinase"/>
    <property type="match status" value="1"/>
</dbReference>
<comment type="caution">
    <text evidence="7">The sequence shown here is derived from an EMBL/GenBank/DDBJ whole genome shotgun (WGS) entry which is preliminary data.</text>
</comment>
<evidence type="ECO:0000313" key="7">
    <source>
        <dbReference type="EMBL" id="TFD89913.1"/>
    </source>
</evidence>
<keyword evidence="1" id="KW-0808">Transferase</keyword>
<sequence length="497" mass="54318">MCGPTPKFSEFPRTPAAATSKRSLASSEHTHNWRPSSSPLDWAWFPRSMSNPKAARPSKIDRTRSEERSEVRAAVSRFIAVGAFAMIVIAAPVGLWVRAESQSNAMENAIQQTQRLADYSVGPLVSDNLIAGVPGAAQYLDDRLAPRISDGSLVRVKVWDTEGRIVYSDFPSLIGEVFDLPSFAPELLAGGKGRANLGVQDGADDLHESQSGELVEVHVRTTAANGQALILEAYFNDDAVHDEQNALVVGLIPAFLLSLGALQLAQLFPAVRLARRIQGHQSTKRRLLQYAIDASDLERQRIARDLHDEVIQDLAGLSYALEAEERHSPPENQALFGQAKAILQKNVRTLRAMTTELYPPDLAELGLPAALTRLAAPLLEHGIKVKLHIPPDCELDRDRAAMFYRVAREVLANTVKHAKAGTLELSLMQDAGRTILLIHDNGCGFDLSEDAPENHLGLRIMRDTIEVAGGTLEVRSWRGGGTSVMASLERIAPARIR</sequence>
<keyword evidence="8" id="KW-1185">Reference proteome</keyword>
<dbReference type="InterPro" id="IPR005467">
    <property type="entry name" value="His_kinase_dom"/>
</dbReference>
<accession>A0A4R9BU87</accession>
<name>A0A4R9BU87_9MICO</name>
<evidence type="ECO:0000256" key="2">
    <source>
        <dbReference type="ARBA" id="ARBA00022777"/>
    </source>
</evidence>
<proteinExistence type="predicted"/>
<feature type="compositionally biased region" description="Polar residues" evidence="4">
    <location>
        <begin position="20"/>
        <end position="38"/>
    </location>
</feature>
<dbReference type="AlphaFoldDB" id="A0A4R9BU87"/>
<dbReference type="GO" id="GO:0016020">
    <property type="term" value="C:membrane"/>
    <property type="evidence" value="ECO:0007669"/>
    <property type="project" value="InterPro"/>
</dbReference>
<evidence type="ECO:0000256" key="3">
    <source>
        <dbReference type="ARBA" id="ARBA00023012"/>
    </source>
</evidence>
<keyword evidence="5" id="KW-0812">Transmembrane</keyword>
<protein>
    <submittedName>
        <fullName evidence="7">Sensor histidine kinase</fullName>
    </submittedName>
</protein>
<evidence type="ECO:0000259" key="6">
    <source>
        <dbReference type="PROSITE" id="PS50109"/>
    </source>
</evidence>
<dbReference type="PANTHER" id="PTHR24421">
    <property type="entry name" value="NITRATE/NITRITE SENSOR PROTEIN NARX-RELATED"/>
    <property type="match status" value="1"/>
</dbReference>
<reference evidence="7 8" key="1">
    <citation type="submission" date="2019-03" db="EMBL/GenBank/DDBJ databases">
        <title>Genomics of glacier-inhabiting Cryobacterium strains.</title>
        <authorList>
            <person name="Liu Q."/>
            <person name="Xin Y.-H."/>
        </authorList>
    </citation>
    <scope>NUCLEOTIDE SEQUENCE [LARGE SCALE GENOMIC DNA]</scope>
    <source>
        <strain evidence="7 8">Sr54</strain>
    </source>
</reference>
<dbReference type="Gene3D" id="3.30.565.10">
    <property type="entry name" value="Histidine kinase-like ATPase, C-terminal domain"/>
    <property type="match status" value="1"/>
</dbReference>
<dbReference type="Proteomes" id="UP000297626">
    <property type="component" value="Unassembled WGS sequence"/>
</dbReference>
<organism evidence="7 8">
    <name type="scientific">Cryobacterium serini</name>
    <dbReference type="NCBI Taxonomy" id="1259201"/>
    <lineage>
        <taxon>Bacteria</taxon>
        <taxon>Bacillati</taxon>
        <taxon>Actinomycetota</taxon>
        <taxon>Actinomycetes</taxon>
        <taxon>Micrococcales</taxon>
        <taxon>Microbacteriaceae</taxon>
        <taxon>Cryobacterium</taxon>
    </lineage>
</organism>
<dbReference type="InterPro" id="IPR036890">
    <property type="entry name" value="HATPase_C_sf"/>
</dbReference>
<dbReference type="PROSITE" id="PS50109">
    <property type="entry name" value="HIS_KIN"/>
    <property type="match status" value="1"/>
</dbReference>
<dbReference type="Pfam" id="PF02518">
    <property type="entry name" value="HATPase_c"/>
    <property type="match status" value="1"/>
</dbReference>
<gene>
    <name evidence="7" type="ORF">E3T51_04185</name>
</gene>
<dbReference type="GO" id="GO:0000155">
    <property type="term" value="F:phosphorelay sensor kinase activity"/>
    <property type="evidence" value="ECO:0007669"/>
    <property type="project" value="InterPro"/>
</dbReference>
<keyword evidence="3" id="KW-0902">Two-component regulatory system</keyword>
<evidence type="ECO:0000256" key="4">
    <source>
        <dbReference type="SAM" id="MobiDB-lite"/>
    </source>
</evidence>
<dbReference type="InterPro" id="IPR011712">
    <property type="entry name" value="Sig_transdc_His_kin_sub3_dim/P"/>
</dbReference>
<dbReference type="Pfam" id="PF07730">
    <property type="entry name" value="HisKA_3"/>
    <property type="match status" value="1"/>
</dbReference>
<evidence type="ECO:0000313" key="8">
    <source>
        <dbReference type="Proteomes" id="UP000297626"/>
    </source>
</evidence>
<feature type="region of interest" description="Disordered" evidence="4">
    <location>
        <begin position="1"/>
        <end position="38"/>
    </location>
</feature>
<keyword evidence="2 7" id="KW-0418">Kinase</keyword>
<evidence type="ECO:0000256" key="5">
    <source>
        <dbReference type="SAM" id="Phobius"/>
    </source>
</evidence>
<dbReference type="CDD" id="cd16917">
    <property type="entry name" value="HATPase_UhpB-NarQ-NarX-like"/>
    <property type="match status" value="1"/>
</dbReference>
<dbReference type="InterPro" id="IPR003594">
    <property type="entry name" value="HATPase_dom"/>
</dbReference>
<keyword evidence="5" id="KW-0472">Membrane</keyword>
<dbReference type="SMART" id="SM00387">
    <property type="entry name" value="HATPase_c"/>
    <property type="match status" value="1"/>
</dbReference>
<feature type="transmembrane region" description="Helical" evidence="5">
    <location>
        <begin position="78"/>
        <end position="97"/>
    </location>
</feature>
<dbReference type="GO" id="GO:0046983">
    <property type="term" value="F:protein dimerization activity"/>
    <property type="evidence" value="ECO:0007669"/>
    <property type="project" value="InterPro"/>
</dbReference>
<keyword evidence="5" id="KW-1133">Transmembrane helix</keyword>
<dbReference type="EMBL" id="SOHN01000008">
    <property type="protein sequence ID" value="TFD89913.1"/>
    <property type="molecule type" value="Genomic_DNA"/>
</dbReference>